<gene>
    <name evidence="1" type="ORF">WP8W18C01_27270</name>
</gene>
<reference evidence="1 2" key="1">
    <citation type="submission" date="2019-12" db="EMBL/GenBank/DDBJ databases">
        <title>complete genome sequences of Pseudomonas putida str. WP8-W18-CRE-01 isolated from wastewater treatment plant effluent.</title>
        <authorList>
            <person name="Sekizuka T."/>
            <person name="Itokawa K."/>
            <person name="Yatsu K."/>
            <person name="Inamine Y."/>
            <person name="Kuroda M."/>
        </authorList>
    </citation>
    <scope>NUCLEOTIDE SEQUENCE [LARGE SCALE GENOMIC DNA]</scope>
    <source>
        <strain evidence="1 2">WP8-W18-CRE-01</strain>
    </source>
</reference>
<organism evidence="1 2">
    <name type="scientific">Pseudomonas putida</name>
    <name type="common">Arthrobacter siderocapsulatus</name>
    <dbReference type="NCBI Taxonomy" id="303"/>
    <lineage>
        <taxon>Bacteria</taxon>
        <taxon>Pseudomonadati</taxon>
        <taxon>Pseudomonadota</taxon>
        <taxon>Gammaproteobacteria</taxon>
        <taxon>Pseudomonadales</taxon>
        <taxon>Pseudomonadaceae</taxon>
        <taxon>Pseudomonas</taxon>
    </lineage>
</organism>
<dbReference type="EMBL" id="AP022227">
    <property type="protein sequence ID" value="BBT40386.1"/>
    <property type="molecule type" value="Genomic_DNA"/>
</dbReference>
<dbReference type="AlphaFoldDB" id="A0A6S5CS84"/>
<accession>A0A6S5CS84</accession>
<protein>
    <submittedName>
        <fullName evidence="1">Uncharacterized protein</fullName>
    </submittedName>
</protein>
<evidence type="ECO:0000313" key="2">
    <source>
        <dbReference type="Proteomes" id="UP000515680"/>
    </source>
</evidence>
<evidence type="ECO:0000313" key="1">
    <source>
        <dbReference type="EMBL" id="BBT40386.1"/>
    </source>
</evidence>
<dbReference type="Proteomes" id="UP000515680">
    <property type="component" value="Chromosome"/>
</dbReference>
<sequence length="116" mass="12619">MIDTSAILPGARHVPTSAVSAMKAHYRAPCASLELDFVRDTLFGPVAHRVECQVQLAALNLQGCPALRLHIDPPLPEKLDRAHSVAFVWDGRSYHGVVRDHAKCGDGGMNLVLELQ</sequence>
<proteinExistence type="predicted"/>
<name>A0A6S5CS84_PSEPU</name>